<organism evidence="1 2">
    <name type="scientific">Cetraspora pellucida</name>
    <dbReference type="NCBI Taxonomy" id="1433469"/>
    <lineage>
        <taxon>Eukaryota</taxon>
        <taxon>Fungi</taxon>
        <taxon>Fungi incertae sedis</taxon>
        <taxon>Mucoromycota</taxon>
        <taxon>Glomeromycotina</taxon>
        <taxon>Glomeromycetes</taxon>
        <taxon>Diversisporales</taxon>
        <taxon>Gigasporaceae</taxon>
        <taxon>Cetraspora</taxon>
    </lineage>
</organism>
<name>A0ACA9MMU0_9GLOM</name>
<evidence type="ECO:0000313" key="2">
    <source>
        <dbReference type="Proteomes" id="UP000789366"/>
    </source>
</evidence>
<gene>
    <name evidence="1" type="ORF">SPELUC_LOCUS7190</name>
</gene>
<sequence>MIAPHPINKKKEIIDTISQILGTDSQTVINTFYQEIEKSIPSDVSTNEMFKSVLLVATSFIEKDPIYDKLAAGLLLCRIYWEVFTDTSPAKSTYQQLFVNNIKILTKKDILDKRLSEFDLEKLSQSLVPERDNLFNYLGLETLAALNEKDKNEKAVSFYQLISNLRFVPSTPTLFHSGLVRPQLSSCFLTTVEDDLNHIFKSLNDKANLLKYSGLIPFLKLANDTTGAINRSGRRRGASVAYLEVWHLEIEDFLDCRRNVDSCNIRSPQDHVGVVHCSNLCTEIALNTSEKETAVCNLGSINLARHVREEKLEDNLLQETINIAIRMLDNVIDLNYYPTREAEYSNFQHRPIGLGMMGFQDALFQLNINYNSLAALEFTDNLTEKFSYYAILASCQLAEERGTYSSYQGSK</sequence>
<protein>
    <submittedName>
        <fullName evidence="1">16362_t:CDS:1</fullName>
    </submittedName>
</protein>
<evidence type="ECO:0000313" key="1">
    <source>
        <dbReference type="EMBL" id="CAG8602757.1"/>
    </source>
</evidence>
<dbReference type="Proteomes" id="UP000789366">
    <property type="component" value="Unassembled WGS sequence"/>
</dbReference>
<keyword evidence="2" id="KW-1185">Reference proteome</keyword>
<comment type="caution">
    <text evidence="1">The sequence shown here is derived from an EMBL/GenBank/DDBJ whole genome shotgun (WGS) entry which is preliminary data.</text>
</comment>
<accession>A0ACA9MMU0</accession>
<reference evidence="1" key="1">
    <citation type="submission" date="2021-06" db="EMBL/GenBank/DDBJ databases">
        <authorList>
            <person name="Kallberg Y."/>
            <person name="Tangrot J."/>
            <person name="Rosling A."/>
        </authorList>
    </citation>
    <scope>NUCLEOTIDE SEQUENCE</scope>
    <source>
        <strain evidence="1">28 12/20/2015</strain>
    </source>
</reference>
<dbReference type="EMBL" id="CAJVPW010009234">
    <property type="protein sequence ID" value="CAG8602757.1"/>
    <property type="molecule type" value="Genomic_DNA"/>
</dbReference>
<proteinExistence type="predicted"/>